<keyword evidence="7 10" id="KW-0626">Porin</keyword>
<keyword evidence="5 10" id="KW-0732">Signal</keyword>
<proteinExistence type="inferred from homology"/>
<gene>
    <name evidence="11" type="ORF">SCD90_11270</name>
</gene>
<keyword evidence="6 10" id="KW-0406">Ion transport</keyword>
<evidence type="ECO:0000313" key="11">
    <source>
        <dbReference type="EMBL" id="MDX6806644.1"/>
    </source>
</evidence>
<sequence>MKTVKTLLLGTAAGFAAFTGAQAADLPMAEPVEYVKVCSTYGEGFFYIPGTDTCLQISGYVRFDSVFNANGDDGDDDGFLGGDDSNDFLTNARGTIAVDARSETEWGTLRSYIEYEGNTGSIEADVYDDAGNSIALEAAFVQFAGFTAGKASSFYDFVNAATVADFFSAETVNTFAYTASFGSGFAATIGIEDKYFRALPRDVDLDDGSSDLDQVWPNVIAAIRVDQAWGSAQISAAVQDNEGDTFEGTEDSVGWAVQAGVKLNAGFLSEGSYVWAQGAYSEGALSYAGAEDVFGNLIDLSVFVPDQSFFGGENNTMWQVGGGVTFQATKTVAFNGAATLSNVEFAGGGEFDFILAEANVFWTPVKNLDLGLAVIYGTIDGDIAAFDEDGDTVDADDLSVVARVQRSF</sequence>
<organism evidence="11 12">
    <name type="scientific">Terrihabitans rhizophilus</name>
    <dbReference type="NCBI Taxonomy" id="3092662"/>
    <lineage>
        <taxon>Bacteria</taxon>
        <taxon>Pseudomonadati</taxon>
        <taxon>Pseudomonadota</taxon>
        <taxon>Alphaproteobacteria</taxon>
        <taxon>Hyphomicrobiales</taxon>
        <taxon>Terrihabitans</taxon>
    </lineage>
</organism>
<dbReference type="EMBL" id="JAXAFJ010000006">
    <property type="protein sequence ID" value="MDX6806644.1"/>
    <property type="molecule type" value="Genomic_DNA"/>
</dbReference>
<evidence type="ECO:0000256" key="7">
    <source>
        <dbReference type="ARBA" id="ARBA00023114"/>
    </source>
</evidence>
<evidence type="ECO:0000256" key="5">
    <source>
        <dbReference type="ARBA" id="ARBA00022729"/>
    </source>
</evidence>
<evidence type="ECO:0000256" key="9">
    <source>
        <dbReference type="ARBA" id="ARBA00023237"/>
    </source>
</evidence>
<feature type="chain" id="PRO_5044975249" description="Porin" evidence="10">
    <location>
        <begin position="24"/>
        <end position="408"/>
    </location>
</feature>
<accession>A0ABU4RP69</accession>
<comment type="function">
    <text evidence="10">Forms passive diffusion pores that allow small molecular weight hydrophilic materials across the outer membrane.</text>
</comment>
<reference evidence="11 12" key="1">
    <citation type="submission" date="2023-11" db="EMBL/GenBank/DDBJ databases">
        <authorList>
            <person name="Bao R."/>
        </authorList>
    </citation>
    <scope>NUCLEOTIDE SEQUENCE [LARGE SCALE GENOMIC DNA]</scope>
    <source>
        <strain evidence="11 12">PJ23</strain>
    </source>
</reference>
<keyword evidence="8 10" id="KW-0472">Membrane</keyword>
<comment type="caution">
    <text evidence="11">The sequence shown here is derived from an EMBL/GenBank/DDBJ whole genome shotgun (WGS) entry which is preliminary data.</text>
</comment>
<evidence type="ECO:0000256" key="1">
    <source>
        <dbReference type="ARBA" id="ARBA00009521"/>
    </source>
</evidence>
<comment type="subcellular location">
    <subcellularLocation>
        <location evidence="10">Cell outer membrane</location>
        <topology evidence="10">Multi-pass membrane protein</topology>
    </subcellularLocation>
</comment>
<protein>
    <recommendedName>
        <fullName evidence="10">Porin</fullName>
    </recommendedName>
</protein>
<dbReference type="Proteomes" id="UP001274321">
    <property type="component" value="Unassembled WGS sequence"/>
</dbReference>
<keyword evidence="4 10" id="KW-0812">Transmembrane</keyword>
<keyword evidence="12" id="KW-1185">Reference proteome</keyword>
<dbReference type="Pfam" id="PF02530">
    <property type="entry name" value="Porin_2"/>
    <property type="match status" value="1"/>
</dbReference>
<dbReference type="InterPro" id="IPR003684">
    <property type="entry name" value="Porin_alphabac"/>
</dbReference>
<keyword evidence="3 10" id="KW-1134">Transmembrane beta strand</keyword>
<feature type="signal peptide" evidence="10">
    <location>
        <begin position="1"/>
        <end position="23"/>
    </location>
</feature>
<evidence type="ECO:0000256" key="4">
    <source>
        <dbReference type="ARBA" id="ARBA00022692"/>
    </source>
</evidence>
<evidence type="ECO:0000256" key="6">
    <source>
        <dbReference type="ARBA" id="ARBA00023065"/>
    </source>
</evidence>
<name>A0ABU4RP69_9HYPH</name>
<evidence type="ECO:0000256" key="10">
    <source>
        <dbReference type="RuleBase" id="RU364005"/>
    </source>
</evidence>
<dbReference type="SUPFAM" id="SSF56935">
    <property type="entry name" value="Porins"/>
    <property type="match status" value="1"/>
</dbReference>
<evidence type="ECO:0000256" key="8">
    <source>
        <dbReference type="ARBA" id="ARBA00023136"/>
    </source>
</evidence>
<evidence type="ECO:0000313" key="12">
    <source>
        <dbReference type="Proteomes" id="UP001274321"/>
    </source>
</evidence>
<dbReference type="RefSeq" id="WP_319844771.1">
    <property type="nucleotide sequence ID" value="NZ_JAXAFJ010000006.1"/>
</dbReference>
<evidence type="ECO:0000256" key="3">
    <source>
        <dbReference type="ARBA" id="ARBA00022452"/>
    </source>
</evidence>
<comment type="similarity">
    <text evidence="1 10">Belongs to the alphaproteobacteria porin family.</text>
</comment>
<evidence type="ECO:0000256" key="2">
    <source>
        <dbReference type="ARBA" id="ARBA00022448"/>
    </source>
</evidence>
<keyword evidence="2 10" id="KW-0813">Transport</keyword>
<comment type="domain">
    <text evidence="10">Consists of 16-stranded beta-barrel sheets, with large surface-exposed loops, that form a transmembrane pore at the center of each barrel. The pore is partially ocluded by a peptide loop that folds into the pore lumen.</text>
</comment>
<keyword evidence="9 10" id="KW-0998">Cell outer membrane</keyword>